<reference evidence="4" key="1">
    <citation type="submission" date="2023-07" db="EMBL/GenBank/DDBJ databases">
        <title>Draft genome sequence of the endophytic actinobacterium Streptomyces justiciae WPN32, a potential antibiotic producer.</title>
        <authorList>
            <person name="Yasawong M."/>
            <person name="Pana W."/>
            <person name="Ganta P."/>
            <person name="Santapan N."/>
            <person name="Songngamsuk T."/>
            <person name="Phatcharaharikarn M."/>
            <person name="Kerdtoob S."/>
            <person name="Nantapong N."/>
        </authorList>
    </citation>
    <scope>NUCLEOTIDE SEQUENCE [LARGE SCALE GENOMIC DNA]</scope>
    <source>
        <strain evidence="4">WPN32</strain>
    </source>
</reference>
<dbReference type="Proteomes" id="UP001257948">
    <property type="component" value="Unassembled WGS sequence"/>
</dbReference>
<evidence type="ECO:0000313" key="3">
    <source>
        <dbReference type="EMBL" id="MDT7839723.1"/>
    </source>
</evidence>
<dbReference type="InterPro" id="IPR015943">
    <property type="entry name" value="WD40/YVTN_repeat-like_dom_sf"/>
</dbReference>
<dbReference type="InterPro" id="IPR011048">
    <property type="entry name" value="Haem_d1_sf"/>
</dbReference>
<feature type="compositionally biased region" description="Polar residues" evidence="1">
    <location>
        <begin position="255"/>
        <end position="271"/>
    </location>
</feature>
<evidence type="ECO:0000313" key="4">
    <source>
        <dbReference type="Proteomes" id="UP001257948"/>
    </source>
</evidence>
<feature type="compositionally biased region" description="Low complexity" evidence="1">
    <location>
        <begin position="212"/>
        <end position="224"/>
    </location>
</feature>
<keyword evidence="2" id="KW-0732">Signal</keyword>
<keyword evidence="4" id="KW-1185">Reference proteome</keyword>
<name>A0ABU3LKZ0_9ACTN</name>
<proteinExistence type="predicted"/>
<feature type="compositionally biased region" description="Low complexity" evidence="1">
    <location>
        <begin position="187"/>
        <end position="203"/>
    </location>
</feature>
<evidence type="ECO:0000256" key="1">
    <source>
        <dbReference type="SAM" id="MobiDB-lite"/>
    </source>
</evidence>
<feature type="chain" id="PRO_5046432828" evidence="2">
    <location>
        <begin position="21"/>
        <end position="271"/>
    </location>
</feature>
<comment type="caution">
    <text evidence="3">The sequence shown here is derived from an EMBL/GenBank/DDBJ whole genome shotgun (WGS) entry which is preliminary data.</text>
</comment>
<feature type="region of interest" description="Disordered" evidence="1">
    <location>
        <begin position="171"/>
        <end position="271"/>
    </location>
</feature>
<protein>
    <submittedName>
        <fullName evidence="3">Uncharacterized protein</fullName>
    </submittedName>
</protein>
<dbReference type="RefSeq" id="WP_314197749.1">
    <property type="nucleotide sequence ID" value="NZ_JAVTLL010000002.1"/>
</dbReference>
<feature type="compositionally biased region" description="Low complexity" evidence="1">
    <location>
        <begin position="232"/>
        <end position="250"/>
    </location>
</feature>
<accession>A0ABU3LKZ0</accession>
<feature type="signal peptide" evidence="2">
    <location>
        <begin position="1"/>
        <end position="20"/>
    </location>
</feature>
<dbReference type="EMBL" id="JAVTLL010000002">
    <property type="protein sequence ID" value="MDT7839723.1"/>
    <property type="molecule type" value="Genomic_DNA"/>
</dbReference>
<dbReference type="SUPFAM" id="SSF51004">
    <property type="entry name" value="C-terminal (heme d1) domain of cytochrome cd1-nitrite reductase"/>
    <property type="match status" value="1"/>
</dbReference>
<organism evidence="3 4">
    <name type="scientific">Streptomyces justiciae</name>
    <dbReference type="NCBI Taxonomy" id="2780140"/>
    <lineage>
        <taxon>Bacteria</taxon>
        <taxon>Bacillati</taxon>
        <taxon>Actinomycetota</taxon>
        <taxon>Actinomycetes</taxon>
        <taxon>Kitasatosporales</taxon>
        <taxon>Streptomycetaceae</taxon>
        <taxon>Streptomyces</taxon>
    </lineage>
</organism>
<evidence type="ECO:0000256" key="2">
    <source>
        <dbReference type="SAM" id="SignalP"/>
    </source>
</evidence>
<dbReference type="Gene3D" id="2.130.10.10">
    <property type="entry name" value="YVTN repeat-like/Quinoprotein amine dehydrogenase"/>
    <property type="match status" value="1"/>
</dbReference>
<feature type="compositionally biased region" description="Low complexity" evidence="1">
    <location>
        <begin position="171"/>
        <end position="180"/>
    </location>
</feature>
<gene>
    <name evidence="3" type="ORF">RQC66_03150</name>
</gene>
<sequence length="271" mass="27703">MRPRLSPRALLALAAGLVVAAVVADSMLIPGDSQSPRAALPLRAVTQVGLPGDNSRFDYESVDPDRGLPGVHGVLVVSARHRVYATATDADEMVTIDETTGKVLRRSRTGDYPDGLACDPVHGTVWTTNESAGSETVIDAGTWKVRGTVAVGGEAGNVAYDLPPVGCWSPSRRATTSLSSTPPPSTSPAASRSPAASTTTASPSLPPIDWLSSPATATPACSPSTWPPSASPAPTRSAKTPTSLPTTPTPDACTSLRNQAESPSPTSATGT</sequence>